<dbReference type="HOGENOM" id="CLU_2701956_0_0_6"/>
<reference key="2">
    <citation type="submission" date="2011-03" db="EMBL/GenBank/DDBJ databases">
        <title>Complete Genome Sequence of a beneficial plant roots-associated bacterium Pseudomonas brassicacearum.</title>
        <authorList>
            <person name="Ortet P."/>
            <person name="Barakat M."/>
            <person name="Lalaouna D."/>
            <person name="Fochesato S."/>
            <person name="Barbe V."/>
            <person name="Santaella C."/>
            <person name="Heulin T."/>
            <person name="Achouak W."/>
        </authorList>
    </citation>
    <scope>NUCLEOTIDE SEQUENCE</scope>
    <source>
        <strain>NFM421</strain>
    </source>
</reference>
<dbReference type="AlphaFoldDB" id="F2KJG4"/>
<proteinExistence type="predicted"/>
<dbReference type="EMBL" id="CP002585">
    <property type="protein sequence ID" value="AEA70190.1"/>
    <property type="molecule type" value="Genomic_DNA"/>
</dbReference>
<dbReference type="STRING" id="994484.PSEBR_m1195"/>
<reference evidence="1 2" key="1">
    <citation type="journal article" date="2011" name="J. Bacteriol.">
        <title>Complete genome sequence of a beneficial plant root-associated bacterium, Pseudomonas brassicacearum.</title>
        <authorList>
            <person name="Ortet P."/>
            <person name="Barakat M."/>
            <person name="Lalaouna D."/>
            <person name="Fochesato S."/>
            <person name="Barbe V."/>
            <person name="Vacherie B."/>
            <person name="Santaella C."/>
            <person name="Heulin T."/>
            <person name="Achouak W."/>
        </authorList>
    </citation>
    <scope>NUCLEOTIDE SEQUENCE [LARGE SCALE GENOMIC DNA]</scope>
    <source>
        <strain evidence="1 2">NFM421</strain>
    </source>
</reference>
<name>F2KJG4_PSEBN</name>
<organism evidence="1 2">
    <name type="scientific">Pseudomonas brassicacearum (strain NFM421)</name>
    <dbReference type="NCBI Taxonomy" id="994484"/>
    <lineage>
        <taxon>Bacteria</taxon>
        <taxon>Pseudomonadati</taxon>
        <taxon>Pseudomonadota</taxon>
        <taxon>Gammaproteobacteria</taxon>
        <taxon>Pseudomonadales</taxon>
        <taxon>Pseudomonadaceae</taxon>
        <taxon>Pseudomonas</taxon>
    </lineage>
</organism>
<accession>F2KJG4</accession>
<dbReference type="KEGG" id="pba:PSEBR_m1195"/>
<dbReference type="Proteomes" id="UP000006692">
    <property type="component" value="Chromosome"/>
</dbReference>
<evidence type="ECO:0000313" key="2">
    <source>
        <dbReference type="Proteomes" id="UP000006692"/>
    </source>
</evidence>
<gene>
    <name evidence="1" type="ORF">PSEBR_m1195</name>
</gene>
<sequence>MPVQSTNPDYDAHIAEWKMMDDALEGECAVKRNQSNLPKPSGMVEAEKQTNTCMRTTQPGLSTSTGCATRCVR</sequence>
<protein>
    <submittedName>
        <fullName evidence="1">Putative phage protein</fullName>
    </submittedName>
</protein>
<evidence type="ECO:0000313" key="1">
    <source>
        <dbReference type="EMBL" id="AEA70190.1"/>
    </source>
</evidence>